<dbReference type="Proteomes" id="UP000472271">
    <property type="component" value="Chromosome 24"/>
</dbReference>
<feature type="region of interest" description="Disordered" evidence="1">
    <location>
        <begin position="1"/>
        <end position="25"/>
    </location>
</feature>
<proteinExistence type="predicted"/>
<evidence type="ECO:0000313" key="3">
    <source>
        <dbReference type="Proteomes" id="UP000472271"/>
    </source>
</evidence>
<dbReference type="PANTHER" id="PTHR31206">
    <property type="entry name" value="LP10445P"/>
    <property type="match status" value="1"/>
</dbReference>
<sequence>MNSNQQERADIQETQSGGPDETRQKRVIHFSSGETLNEDSEEVQPVFREPAKKTAKLSFKNLAILVGRVSLLTCDFFGERLAGVLGLNTAKYQYAIDQYHRDHKKAGTLDTEGLRSGQGGFLSPGSHTSNYGATGQTHPPDPDMCCGGMDRGQHNTGYQAEEDYFR</sequence>
<name>A0A673BP12_9TELE</name>
<dbReference type="Pfam" id="PF14774">
    <property type="entry name" value="FAM177"/>
    <property type="match status" value="1"/>
</dbReference>
<reference evidence="2" key="2">
    <citation type="submission" date="2025-08" db="UniProtKB">
        <authorList>
            <consortium name="Ensembl"/>
        </authorList>
    </citation>
    <scope>IDENTIFICATION</scope>
</reference>
<reference evidence="2" key="3">
    <citation type="submission" date="2025-09" db="UniProtKB">
        <authorList>
            <consortium name="Ensembl"/>
        </authorList>
    </citation>
    <scope>IDENTIFICATION</scope>
</reference>
<dbReference type="InterPro" id="IPR028260">
    <property type="entry name" value="FAM177"/>
</dbReference>
<keyword evidence="3" id="KW-1185">Reference proteome</keyword>
<dbReference type="PANTHER" id="PTHR31206:SF5">
    <property type="entry name" value="PROTEIN FAM177A1"/>
    <property type="match status" value="1"/>
</dbReference>
<feature type="region of interest" description="Disordered" evidence="1">
    <location>
        <begin position="123"/>
        <end position="143"/>
    </location>
</feature>
<reference evidence="2" key="1">
    <citation type="submission" date="2019-06" db="EMBL/GenBank/DDBJ databases">
        <authorList>
            <consortium name="Wellcome Sanger Institute Data Sharing"/>
        </authorList>
    </citation>
    <scope>NUCLEOTIDE SEQUENCE [LARGE SCALE GENOMIC DNA]</scope>
</reference>
<feature type="compositionally biased region" description="Polar residues" evidence="1">
    <location>
        <begin position="1"/>
        <end position="17"/>
    </location>
</feature>
<dbReference type="Ensembl" id="ENSSORT00005043415.1">
    <property type="protein sequence ID" value="ENSSORP00005042337.1"/>
    <property type="gene ID" value="ENSSORG00005019626.1"/>
</dbReference>
<evidence type="ECO:0000256" key="1">
    <source>
        <dbReference type="SAM" id="MobiDB-lite"/>
    </source>
</evidence>
<dbReference type="AlphaFoldDB" id="A0A673BP12"/>
<protein>
    <submittedName>
        <fullName evidence="2">Uncharacterized protein</fullName>
    </submittedName>
</protein>
<accession>A0A673BP12</accession>
<organism evidence="2 3">
    <name type="scientific">Sphaeramia orbicularis</name>
    <name type="common">orbiculate cardinalfish</name>
    <dbReference type="NCBI Taxonomy" id="375764"/>
    <lineage>
        <taxon>Eukaryota</taxon>
        <taxon>Metazoa</taxon>
        <taxon>Chordata</taxon>
        <taxon>Craniata</taxon>
        <taxon>Vertebrata</taxon>
        <taxon>Euteleostomi</taxon>
        <taxon>Actinopterygii</taxon>
        <taxon>Neopterygii</taxon>
        <taxon>Teleostei</taxon>
        <taxon>Neoteleostei</taxon>
        <taxon>Acanthomorphata</taxon>
        <taxon>Gobiaria</taxon>
        <taxon>Kurtiformes</taxon>
        <taxon>Apogonoidei</taxon>
        <taxon>Apogonidae</taxon>
        <taxon>Apogoninae</taxon>
        <taxon>Sphaeramia</taxon>
    </lineage>
</organism>
<feature type="compositionally biased region" description="Polar residues" evidence="1">
    <location>
        <begin position="125"/>
        <end position="137"/>
    </location>
</feature>
<evidence type="ECO:0000313" key="2">
    <source>
        <dbReference type="Ensembl" id="ENSSORP00005042337.1"/>
    </source>
</evidence>